<reference evidence="1 2" key="1">
    <citation type="journal article" date="2019" name="Nat. Ecol. Evol.">
        <title>Megaphylogeny resolves global patterns of mushroom evolution.</title>
        <authorList>
            <person name="Varga T."/>
            <person name="Krizsan K."/>
            <person name="Foldi C."/>
            <person name="Dima B."/>
            <person name="Sanchez-Garcia M."/>
            <person name="Sanchez-Ramirez S."/>
            <person name="Szollosi G.J."/>
            <person name="Szarkandi J.G."/>
            <person name="Papp V."/>
            <person name="Albert L."/>
            <person name="Andreopoulos W."/>
            <person name="Angelini C."/>
            <person name="Antonin V."/>
            <person name="Barry K.W."/>
            <person name="Bougher N.L."/>
            <person name="Buchanan P."/>
            <person name="Buyck B."/>
            <person name="Bense V."/>
            <person name="Catcheside P."/>
            <person name="Chovatia M."/>
            <person name="Cooper J."/>
            <person name="Damon W."/>
            <person name="Desjardin D."/>
            <person name="Finy P."/>
            <person name="Geml J."/>
            <person name="Haridas S."/>
            <person name="Hughes K."/>
            <person name="Justo A."/>
            <person name="Karasinski D."/>
            <person name="Kautmanova I."/>
            <person name="Kiss B."/>
            <person name="Kocsube S."/>
            <person name="Kotiranta H."/>
            <person name="LaButti K.M."/>
            <person name="Lechner B.E."/>
            <person name="Liimatainen K."/>
            <person name="Lipzen A."/>
            <person name="Lukacs Z."/>
            <person name="Mihaltcheva S."/>
            <person name="Morgado L.N."/>
            <person name="Niskanen T."/>
            <person name="Noordeloos M.E."/>
            <person name="Ohm R.A."/>
            <person name="Ortiz-Santana B."/>
            <person name="Ovrebo C."/>
            <person name="Racz N."/>
            <person name="Riley R."/>
            <person name="Savchenko A."/>
            <person name="Shiryaev A."/>
            <person name="Soop K."/>
            <person name="Spirin V."/>
            <person name="Szebenyi C."/>
            <person name="Tomsovsky M."/>
            <person name="Tulloss R.E."/>
            <person name="Uehling J."/>
            <person name="Grigoriev I.V."/>
            <person name="Vagvolgyi C."/>
            <person name="Papp T."/>
            <person name="Martin F.M."/>
            <person name="Miettinen O."/>
            <person name="Hibbett D.S."/>
            <person name="Nagy L.G."/>
        </authorList>
    </citation>
    <scope>NUCLEOTIDE SEQUENCE [LARGE SCALE GENOMIC DNA]</scope>
    <source>
        <strain evidence="1 2">NL-1719</strain>
    </source>
</reference>
<sequence>MEIDGSLATSEFIAVVLTGFGNGLSPLTRAYGDEPCPKALLPIANKPMIEYALTWIDQSGIRDVLLICPASHRAAIYHHIHSDTSSSASGLHIDLQTLDETPDATVGTCAMLRHFSNRISKPFVVLPCDFVPPTTVSLSVLLDKFRSTSTSSGSIATAFWVPVQIPDGPVPEEWGPSSPPHWSLWHQGGTLVQTEVPDDIDRNPQNLEISLSLLNRYPRLQLSKNYSDSHIYVCSRLVLDLLHLKRHMESLTMEFIPWLCSLSYDKRRRMKSEKAINLNISTQSAALSHSTLQHEGLHPTALSPNRTLHPAEFSVPTSPVESEVDEQVANLGIDVVHLHDFAIRANTIQAYLEANKWFLSRTTPHPATDSKSRSLIDVKAQISVDTIIGEFSQIAERTSIKRTVVGRHCIIGKMVKIVGSVILDHCVIEDGAKIEHCILGKNTKVRSKAELSRCITQAGYEIHEGESLKGEKLEISDWTSATGGNDTDGDSDS</sequence>
<protein>
    <submittedName>
        <fullName evidence="1">UDP-3-O-glucosamine N-acyltransferase</fullName>
    </submittedName>
</protein>
<accession>A0ACD3BBQ2</accession>
<gene>
    <name evidence="1" type="ORF">BDN72DRAFT_757794</name>
</gene>
<dbReference type="Proteomes" id="UP000308600">
    <property type="component" value="Unassembled WGS sequence"/>
</dbReference>
<keyword evidence="2" id="KW-1185">Reference proteome</keyword>
<organism evidence="1 2">
    <name type="scientific">Pluteus cervinus</name>
    <dbReference type="NCBI Taxonomy" id="181527"/>
    <lineage>
        <taxon>Eukaryota</taxon>
        <taxon>Fungi</taxon>
        <taxon>Dikarya</taxon>
        <taxon>Basidiomycota</taxon>
        <taxon>Agaricomycotina</taxon>
        <taxon>Agaricomycetes</taxon>
        <taxon>Agaricomycetidae</taxon>
        <taxon>Agaricales</taxon>
        <taxon>Pluteineae</taxon>
        <taxon>Pluteaceae</taxon>
        <taxon>Pluteus</taxon>
    </lineage>
</organism>
<dbReference type="EMBL" id="ML208263">
    <property type="protein sequence ID" value="TFK75261.1"/>
    <property type="molecule type" value="Genomic_DNA"/>
</dbReference>
<name>A0ACD3BBQ2_9AGAR</name>
<evidence type="ECO:0000313" key="2">
    <source>
        <dbReference type="Proteomes" id="UP000308600"/>
    </source>
</evidence>
<evidence type="ECO:0000313" key="1">
    <source>
        <dbReference type="EMBL" id="TFK75261.1"/>
    </source>
</evidence>
<proteinExistence type="predicted"/>